<dbReference type="InterPro" id="IPR000685">
    <property type="entry name" value="RuBisCO_lsu_C"/>
</dbReference>
<dbReference type="PROSITE" id="PS00157">
    <property type="entry name" value="RUBISCO_LARGE"/>
    <property type="match status" value="1"/>
</dbReference>
<proteinExistence type="inferred from homology"/>
<reference evidence="7 8" key="1">
    <citation type="submission" date="2019-08" db="EMBL/GenBank/DDBJ databases">
        <title>Amphibian skin-associated Pigmentiphaga: genome sequence and occurrence across geography and hosts.</title>
        <authorList>
            <person name="Bletz M.C."/>
            <person name="Bunk B."/>
            <person name="Sproeer C."/>
            <person name="Biwer P."/>
            <person name="Reiter S."/>
            <person name="Rabemananjara F.C.E."/>
            <person name="Schulz S."/>
            <person name="Overmann J."/>
            <person name="Vences M."/>
        </authorList>
    </citation>
    <scope>NUCLEOTIDE SEQUENCE [LARGE SCALE GENOMIC DNA]</scope>
    <source>
        <strain evidence="7 8">Mada1488</strain>
    </source>
</reference>
<dbReference type="GO" id="GO:0000287">
    <property type="term" value="F:magnesium ion binding"/>
    <property type="evidence" value="ECO:0007669"/>
    <property type="project" value="InterPro"/>
</dbReference>
<dbReference type="Pfam" id="PF02788">
    <property type="entry name" value="RuBisCO_large_N"/>
    <property type="match status" value="1"/>
</dbReference>
<comment type="similarity">
    <text evidence="4">Belongs to the RuBisCO large chain family.</text>
</comment>
<dbReference type="SUPFAM" id="SSF51649">
    <property type="entry name" value="RuBisCo, C-terminal domain"/>
    <property type="match status" value="1"/>
</dbReference>
<dbReference type="Pfam" id="PF00016">
    <property type="entry name" value="RuBisCO_large"/>
    <property type="match status" value="1"/>
</dbReference>
<dbReference type="OrthoDB" id="9770811at2"/>
<dbReference type="Gene3D" id="3.30.70.150">
    <property type="entry name" value="RuBisCO large subunit, N-terminal domain"/>
    <property type="match status" value="1"/>
</dbReference>
<gene>
    <name evidence="7" type="ORF">FXN63_06645</name>
</gene>
<dbReference type="GO" id="GO:0015977">
    <property type="term" value="P:carbon fixation"/>
    <property type="evidence" value="ECO:0007669"/>
    <property type="project" value="InterPro"/>
</dbReference>
<evidence type="ECO:0000259" key="6">
    <source>
        <dbReference type="Pfam" id="PF02788"/>
    </source>
</evidence>
<sequence>MSDSSRASRPEFEATYLIETPFPLAQAADVLAGEQSSGTFVRVAGETDDLRQRTRAEVVKIEELPSFDTPSLPNAFLDRRQKGGPYKRAHITVRFPEENIGNNLPTLAATVTGNIYDLGEMTGVKLLSLKLSPSYVKQFDAPRQGVAGTRRLVGRDSGPILGTIIKPNVGLSPADTARTVAQLCEAGVDFIKDDECMANPPHSPLAERVRAVMRVINDHAQRTGRKVMYAFNISDELDAMRRHAALVEAEGGTCVMASVNWCGYSAMQSLRRSTSLAIHGHRNGLAMMTRHPSLGIAFQPYQVMWRLAGVDQLHVNGLAGKFYEHDDSVAASARDCLTPLGGYDAVMPVFSSGQWAGTVPPTFAAVGSDDLIFLSGGGILGHPDGPAAGVQSIRDAWDAARSGIALPTYAENRPALASALSFFG</sequence>
<dbReference type="InterPro" id="IPR033966">
    <property type="entry name" value="RuBisCO"/>
</dbReference>
<protein>
    <submittedName>
        <fullName evidence="7">Ribulose 1,5-bisphosphate carboxylase</fullName>
    </submittedName>
</protein>
<evidence type="ECO:0000259" key="5">
    <source>
        <dbReference type="Pfam" id="PF00016"/>
    </source>
</evidence>
<dbReference type="InterPro" id="IPR020878">
    <property type="entry name" value="RuBisCo_large_chain_AS"/>
</dbReference>
<keyword evidence="8" id="KW-1185">Reference proteome</keyword>
<dbReference type="InterPro" id="IPR036422">
    <property type="entry name" value="RuBisCO_lsu_N_sf"/>
</dbReference>
<organism evidence="7 8">
    <name type="scientific">Pigmentiphaga aceris</name>
    <dbReference type="NCBI Taxonomy" id="1940612"/>
    <lineage>
        <taxon>Bacteria</taxon>
        <taxon>Pseudomonadati</taxon>
        <taxon>Pseudomonadota</taxon>
        <taxon>Betaproteobacteria</taxon>
        <taxon>Burkholderiales</taxon>
        <taxon>Alcaligenaceae</taxon>
        <taxon>Pigmentiphaga</taxon>
    </lineage>
</organism>
<dbReference type="Proteomes" id="UP000325161">
    <property type="component" value="Chromosome"/>
</dbReference>
<dbReference type="PANTHER" id="PTHR42704:SF17">
    <property type="entry name" value="RIBULOSE BISPHOSPHATE CARBOXYLASE LARGE CHAIN"/>
    <property type="match status" value="1"/>
</dbReference>
<dbReference type="GO" id="GO:0016984">
    <property type="term" value="F:ribulose-bisphosphate carboxylase activity"/>
    <property type="evidence" value="ECO:0007669"/>
    <property type="project" value="InterPro"/>
</dbReference>
<keyword evidence="3" id="KW-0460">Magnesium</keyword>
<dbReference type="InterPro" id="IPR036376">
    <property type="entry name" value="RuBisCO_lsu_C_sf"/>
</dbReference>
<feature type="domain" description="Ribulose bisphosphate carboxylase large subunit ferrodoxin-like N-terminal" evidence="6">
    <location>
        <begin position="23"/>
        <end position="131"/>
    </location>
</feature>
<evidence type="ECO:0000313" key="8">
    <source>
        <dbReference type="Proteomes" id="UP000325161"/>
    </source>
</evidence>
<evidence type="ECO:0000313" key="7">
    <source>
        <dbReference type="EMBL" id="QEI05554.1"/>
    </source>
</evidence>
<evidence type="ECO:0000256" key="1">
    <source>
        <dbReference type="ARBA" id="ARBA00001946"/>
    </source>
</evidence>
<evidence type="ECO:0000256" key="3">
    <source>
        <dbReference type="ARBA" id="ARBA00022842"/>
    </source>
</evidence>
<dbReference type="InterPro" id="IPR017443">
    <property type="entry name" value="RuBisCO_lsu_fd_N"/>
</dbReference>
<dbReference type="AlphaFoldDB" id="A0A5C0AVC3"/>
<dbReference type="SFLD" id="SFLDS00014">
    <property type="entry name" value="RuBisCO"/>
    <property type="match status" value="1"/>
</dbReference>
<dbReference type="Gene3D" id="3.20.20.110">
    <property type="entry name" value="Ribulose bisphosphate carboxylase, large subunit, C-terminal domain"/>
    <property type="match status" value="1"/>
</dbReference>
<accession>A0A5C0AVC3</accession>
<dbReference type="EMBL" id="CP043046">
    <property type="protein sequence ID" value="QEI05554.1"/>
    <property type="molecule type" value="Genomic_DNA"/>
</dbReference>
<dbReference type="CDD" id="cd08207">
    <property type="entry name" value="RLP_NonPhot"/>
    <property type="match status" value="1"/>
</dbReference>
<name>A0A5C0AVC3_9BURK</name>
<dbReference type="KEGG" id="pacr:FXN63_06645"/>
<feature type="domain" description="Ribulose bisphosphate carboxylase large subunit C-terminal" evidence="5">
    <location>
        <begin position="145"/>
        <end position="423"/>
    </location>
</feature>
<dbReference type="RefSeq" id="WP_148813884.1">
    <property type="nucleotide sequence ID" value="NZ_CP043046.1"/>
</dbReference>
<comment type="cofactor">
    <cofactor evidence="1">
        <name>Mg(2+)</name>
        <dbReference type="ChEBI" id="CHEBI:18420"/>
    </cofactor>
</comment>
<dbReference type="SUPFAM" id="SSF54966">
    <property type="entry name" value="RuBisCO, large subunit, small (N-terminal) domain"/>
    <property type="match status" value="1"/>
</dbReference>
<evidence type="ECO:0000256" key="2">
    <source>
        <dbReference type="ARBA" id="ARBA00022723"/>
    </source>
</evidence>
<evidence type="ECO:0000256" key="4">
    <source>
        <dbReference type="RuleBase" id="RU003834"/>
    </source>
</evidence>
<dbReference type="PANTHER" id="PTHR42704">
    <property type="entry name" value="RIBULOSE BISPHOSPHATE CARBOXYLASE"/>
    <property type="match status" value="1"/>
</dbReference>
<keyword evidence="2" id="KW-0479">Metal-binding</keyword>
<dbReference type="SFLD" id="SFLDG00301">
    <property type="entry name" value="RuBisCO-like_proteins"/>
    <property type="match status" value="1"/>
</dbReference>